<dbReference type="GO" id="GO:0003677">
    <property type="term" value="F:DNA binding"/>
    <property type="evidence" value="ECO:0007669"/>
    <property type="project" value="UniProtKB-KW"/>
</dbReference>
<proteinExistence type="inferred from homology"/>
<keyword evidence="2 10" id="KW-0479">Metal-binding</keyword>
<name>A0A433VMC7_9CYAN</name>
<dbReference type="GO" id="GO:0051607">
    <property type="term" value="P:defense response to virus"/>
    <property type="evidence" value="ECO:0007669"/>
    <property type="project" value="UniProtKB-UniRule"/>
</dbReference>
<dbReference type="AlphaFoldDB" id="A0A433VMC7"/>
<dbReference type="Proteomes" id="UP000271624">
    <property type="component" value="Unassembled WGS sequence"/>
</dbReference>
<dbReference type="NCBIfam" id="TIGR00287">
    <property type="entry name" value="cas1"/>
    <property type="match status" value="1"/>
</dbReference>
<keyword evidence="4 10" id="KW-0378">Hydrolase</keyword>
<dbReference type="NCBIfam" id="TIGR04093">
    <property type="entry name" value="cas1_CYANO"/>
    <property type="match status" value="1"/>
</dbReference>
<dbReference type="GO" id="GO:0046872">
    <property type="term" value="F:metal ion binding"/>
    <property type="evidence" value="ECO:0007669"/>
    <property type="project" value="UniProtKB-UniRule"/>
</dbReference>
<dbReference type="Gene3D" id="1.20.120.920">
    <property type="entry name" value="CRISPR-associated endonuclease Cas1, C-terminal domain"/>
    <property type="match status" value="1"/>
</dbReference>
<evidence type="ECO:0000256" key="7">
    <source>
        <dbReference type="ARBA" id="ARBA00023125"/>
    </source>
</evidence>
<reference evidence="11" key="1">
    <citation type="submission" date="2018-12" db="EMBL/GenBank/DDBJ databases">
        <authorList>
            <person name="Will S."/>
            <person name="Neumann-Schaal M."/>
            <person name="Henke P."/>
        </authorList>
    </citation>
    <scope>NUCLEOTIDE SEQUENCE</scope>
    <source>
        <strain evidence="11">PCC 7102</strain>
    </source>
</reference>
<evidence type="ECO:0000256" key="4">
    <source>
        <dbReference type="ARBA" id="ARBA00022801"/>
    </source>
</evidence>
<dbReference type="GO" id="GO:0043571">
    <property type="term" value="P:maintenance of CRISPR repeat elements"/>
    <property type="evidence" value="ECO:0007669"/>
    <property type="project" value="UniProtKB-UniRule"/>
</dbReference>
<feature type="binding site" evidence="10">
    <location>
        <position position="157"/>
    </location>
    <ligand>
        <name>Mn(2+)</name>
        <dbReference type="ChEBI" id="CHEBI:29035"/>
    </ligand>
</feature>
<keyword evidence="6 10" id="KW-0051">Antiviral defense</keyword>
<gene>
    <name evidence="10 11" type="primary">cas1</name>
    <name evidence="11" type="ORF">DSM106972_024880</name>
</gene>
<dbReference type="InterPro" id="IPR002729">
    <property type="entry name" value="CRISPR-assoc_Cas1"/>
</dbReference>
<dbReference type="GO" id="GO:0016787">
    <property type="term" value="F:hydrolase activity"/>
    <property type="evidence" value="ECO:0007669"/>
    <property type="project" value="UniProtKB-KW"/>
</dbReference>
<dbReference type="HAMAP" id="MF_01470">
    <property type="entry name" value="Cas1"/>
    <property type="match status" value="1"/>
</dbReference>
<evidence type="ECO:0000256" key="2">
    <source>
        <dbReference type="ARBA" id="ARBA00022723"/>
    </source>
</evidence>
<dbReference type="PANTHER" id="PTHR34353:SF2">
    <property type="entry name" value="CRISPR-ASSOCIATED ENDONUCLEASE CAS1 1"/>
    <property type="match status" value="1"/>
</dbReference>
<evidence type="ECO:0000256" key="3">
    <source>
        <dbReference type="ARBA" id="ARBA00022759"/>
    </source>
</evidence>
<sequence length="333" mass="38145">MGTLYITQEDSFIGKIDERVTVKFDKKILQDIPLIKIDGIVILGRATISPATVSELLERNIPLTFLTEYGRYLGRLEPEVTKNIFVRKAQWAAAGESPQAIHIVKGFVRGKLKNYRNVMFRRQRESNLDLSKSIERIEQVITSIDKTHNINSLRGLEGAGSAVYFGCLNQMIRNVEFQFDYRNRRPPKDPVNSLLSFGYSLLRHDIQGAVNIAGFDPYLGYLHFERYGRASLAFDLMEEFRPLIVDALVLSTINKSLLTPSDFFTEPLSGAVYMTPEGRKAYLKLYTQKKQSEFKHPVMGRKCTYQEAFEIQARLLAKYLMGEIDKYPPLILK</sequence>
<dbReference type="GO" id="GO:0004520">
    <property type="term" value="F:DNA endonuclease activity"/>
    <property type="evidence" value="ECO:0007669"/>
    <property type="project" value="InterPro"/>
</dbReference>
<dbReference type="EMBL" id="RSCL01000005">
    <property type="protein sequence ID" value="RUT07227.1"/>
    <property type="molecule type" value="Genomic_DNA"/>
</dbReference>
<keyword evidence="12" id="KW-1185">Reference proteome</keyword>
<keyword evidence="8 10" id="KW-0464">Manganese</keyword>
<comment type="similarity">
    <text evidence="10">Belongs to the CRISPR-associated endonuclease Cas1 family.</text>
</comment>
<comment type="function">
    <text evidence="10">CRISPR (clustered regularly interspaced short palindromic repeat), is an adaptive immune system that provides protection against mobile genetic elements (viruses, transposable elements and conjugative plasmids). CRISPR clusters contain spacers, sequences complementary to antecedent mobile elements, and target invading nucleic acids. CRISPR clusters are transcribed and processed into CRISPR RNA (crRNA). Acts as a dsDNA endonuclease. Involved in the integration of spacer DNA into the CRISPR cassette.</text>
</comment>
<organism evidence="11 12">
    <name type="scientific">Dulcicalothrix desertica PCC 7102</name>
    <dbReference type="NCBI Taxonomy" id="232991"/>
    <lineage>
        <taxon>Bacteria</taxon>
        <taxon>Bacillati</taxon>
        <taxon>Cyanobacteriota</taxon>
        <taxon>Cyanophyceae</taxon>
        <taxon>Nostocales</taxon>
        <taxon>Calotrichaceae</taxon>
        <taxon>Dulcicalothrix</taxon>
    </lineage>
</organism>
<keyword evidence="1 10" id="KW-0540">Nuclease</keyword>
<dbReference type="InterPro" id="IPR050646">
    <property type="entry name" value="Cas1"/>
</dbReference>
<keyword evidence="7 10" id="KW-0238">DNA-binding</keyword>
<evidence type="ECO:0000256" key="8">
    <source>
        <dbReference type="ARBA" id="ARBA00023211"/>
    </source>
</evidence>
<accession>A0A433VMC7</accession>
<comment type="caution">
    <text evidence="11">The sequence shown here is derived from an EMBL/GenBank/DDBJ whole genome shotgun (WGS) entry which is preliminary data.</text>
</comment>
<dbReference type="InterPro" id="IPR023843">
    <property type="entry name" value="CRISPR-assoc_Cas1_cyanobact"/>
</dbReference>
<keyword evidence="3 10" id="KW-0255">Endonuclease</keyword>
<dbReference type="InterPro" id="IPR042206">
    <property type="entry name" value="CRISPR-assoc_Cas1_C"/>
</dbReference>
<evidence type="ECO:0000256" key="10">
    <source>
        <dbReference type="HAMAP-Rule" id="MF_01470"/>
    </source>
</evidence>
<evidence type="ECO:0000256" key="1">
    <source>
        <dbReference type="ARBA" id="ARBA00022722"/>
    </source>
</evidence>
<feature type="binding site" evidence="10">
    <location>
        <position position="238"/>
    </location>
    <ligand>
        <name>Mn(2+)</name>
        <dbReference type="ChEBI" id="CHEBI:29035"/>
    </ligand>
</feature>
<reference evidence="11" key="2">
    <citation type="journal article" date="2019" name="Genome Biol. Evol.">
        <title>Day and night: Metabolic profiles and evolutionary relationships of six axenic non-marine cyanobacteria.</title>
        <authorList>
            <person name="Will S.E."/>
            <person name="Henke P."/>
            <person name="Boedeker C."/>
            <person name="Huang S."/>
            <person name="Brinkmann H."/>
            <person name="Rohde M."/>
            <person name="Jarek M."/>
            <person name="Friedl T."/>
            <person name="Seufert S."/>
            <person name="Schumacher M."/>
            <person name="Overmann J."/>
            <person name="Neumann-Schaal M."/>
            <person name="Petersen J."/>
        </authorList>
    </citation>
    <scope>NUCLEOTIDE SEQUENCE [LARGE SCALE GENOMIC DNA]</scope>
    <source>
        <strain evidence="11">PCC 7102</strain>
    </source>
</reference>
<evidence type="ECO:0000256" key="5">
    <source>
        <dbReference type="ARBA" id="ARBA00022842"/>
    </source>
</evidence>
<dbReference type="RefSeq" id="WP_127081055.1">
    <property type="nucleotide sequence ID" value="NZ_RSCL01000005.1"/>
</dbReference>
<dbReference type="OrthoDB" id="9803119at2"/>
<protein>
    <recommendedName>
        <fullName evidence="10">CRISPR-associated endonuclease Cas1</fullName>
        <ecNumber evidence="10">3.1.-.-</ecNumber>
    </recommendedName>
</protein>
<evidence type="ECO:0000313" key="11">
    <source>
        <dbReference type="EMBL" id="RUT07227.1"/>
    </source>
</evidence>
<evidence type="ECO:0000256" key="9">
    <source>
        <dbReference type="ARBA" id="ARBA00038592"/>
    </source>
</evidence>
<dbReference type="Gene3D" id="3.100.10.20">
    <property type="entry name" value="CRISPR-associated endonuclease Cas1, N-terminal domain"/>
    <property type="match status" value="1"/>
</dbReference>
<dbReference type="InterPro" id="IPR042211">
    <property type="entry name" value="CRISPR-assoc_Cas1_N"/>
</dbReference>
<dbReference type="EC" id="3.1.-.-" evidence="10"/>
<evidence type="ECO:0000313" key="12">
    <source>
        <dbReference type="Proteomes" id="UP000271624"/>
    </source>
</evidence>
<comment type="subunit">
    <text evidence="9 10">Homodimer, forms a heterotetramer with a Cas2 homodimer.</text>
</comment>
<evidence type="ECO:0000256" key="6">
    <source>
        <dbReference type="ARBA" id="ARBA00023118"/>
    </source>
</evidence>
<keyword evidence="5 10" id="KW-0460">Magnesium</keyword>
<feature type="binding site" evidence="10">
    <location>
        <position position="223"/>
    </location>
    <ligand>
        <name>Mn(2+)</name>
        <dbReference type="ChEBI" id="CHEBI:29035"/>
    </ligand>
</feature>
<dbReference type="Pfam" id="PF01867">
    <property type="entry name" value="Cas_Cas1"/>
    <property type="match status" value="1"/>
</dbReference>
<dbReference type="PANTHER" id="PTHR34353">
    <property type="entry name" value="CRISPR-ASSOCIATED ENDONUCLEASE CAS1 1"/>
    <property type="match status" value="1"/>
</dbReference>
<comment type="cofactor">
    <cofactor evidence="10">
        <name>Mg(2+)</name>
        <dbReference type="ChEBI" id="CHEBI:18420"/>
    </cofactor>
    <cofactor evidence="10">
        <name>Mn(2+)</name>
        <dbReference type="ChEBI" id="CHEBI:29035"/>
    </cofactor>
</comment>